<comment type="similarity">
    <text evidence="8">Belongs to the radical SAM superfamily. 7-carboxy-7-deazaguanine synthase family.</text>
</comment>
<evidence type="ECO:0000256" key="7">
    <source>
        <dbReference type="ARBA" id="ARBA00023239"/>
    </source>
</evidence>
<dbReference type="PROSITE" id="PS51918">
    <property type="entry name" value="RADICAL_SAM"/>
    <property type="match status" value="1"/>
</dbReference>
<dbReference type="Pfam" id="PF04055">
    <property type="entry name" value="Radical_SAM"/>
    <property type="match status" value="1"/>
</dbReference>
<keyword evidence="4 8" id="KW-0460">Magnesium</keyword>
<feature type="binding site" evidence="8">
    <location>
        <position position="40"/>
    </location>
    <ligand>
        <name>Mg(2+)</name>
        <dbReference type="ChEBI" id="CHEBI:18420"/>
    </ligand>
</feature>
<dbReference type="GO" id="GO:0016840">
    <property type="term" value="F:carbon-nitrogen lyase activity"/>
    <property type="evidence" value="ECO:0007669"/>
    <property type="project" value="UniProtKB-UniRule"/>
</dbReference>
<keyword evidence="2 8" id="KW-0949">S-adenosyl-L-methionine</keyword>
<comment type="cofactor">
    <cofactor evidence="8">
        <name>[4Fe-4S] cluster</name>
        <dbReference type="ChEBI" id="CHEBI:49883"/>
    </cofactor>
    <text evidence="8">Binds 1 [4Fe-4S] cluster. The cluster is coordinated with 3 cysteines and an exchangeable S-adenosyl-L-methionine.</text>
</comment>
<feature type="binding site" evidence="8">
    <location>
        <position position="27"/>
    </location>
    <ligand>
        <name>substrate</name>
    </ligand>
</feature>
<comment type="cofactor">
    <cofactor evidence="8">
        <name>Mg(2+)</name>
        <dbReference type="ChEBI" id="CHEBI:18420"/>
    </cofactor>
</comment>
<evidence type="ECO:0000313" key="10">
    <source>
        <dbReference type="EMBL" id="QNO48074.1"/>
    </source>
</evidence>
<evidence type="ECO:0000256" key="5">
    <source>
        <dbReference type="ARBA" id="ARBA00023004"/>
    </source>
</evidence>
<dbReference type="InterPro" id="IPR058240">
    <property type="entry name" value="rSAM_sf"/>
</dbReference>
<feature type="binding site" evidence="8">
    <location>
        <begin position="37"/>
        <end position="39"/>
    </location>
    <ligand>
        <name>S-adenosyl-L-methionine</name>
        <dbReference type="ChEBI" id="CHEBI:59789"/>
    </ligand>
</feature>
<feature type="binding site" evidence="8">
    <location>
        <position position="38"/>
    </location>
    <ligand>
        <name>[4Fe-4S] cluster</name>
        <dbReference type="ChEBI" id="CHEBI:49883"/>
        <note>4Fe-4S-S-AdoMet</note>
    </ligand>
</feature>
<evidence type="ECO:0000256" key="6">
    <source>
        <dbReference type="ARBA" id="ARBA00023014"/>
    </source>
</evidence>
<comment type="caution">
    <text evidence="8">Lacks conserved residue(s) required for the propagation of feature annotation.</text>
</comment>
<dbReference type="UniPathway" id="UPA00391"/>
<comment type="subunit">
    <text evidence="8">Homodimer.</text>
</comment>
<protein>
    <recommendedName>
        <fullName evidence="8">7-carboxy-7-deazaguanine synthase</fullName>
        <shortName evidence="8">CDG synthase</shortName>
        <ecNumber evidence="8">4.3.99.3</ecNumber>
    </recommendedName>
    <alternativeName>
        <fullName evidence="8">Archaeosine biosynthesis protein QueE</fullName>
    </alternativeName>
</protein>
<dbReference type="GO" id="GO:1904047">
    <property type="term" value="F:S-adenosyl-L-methionine binding"/>
    <property type="evidence" value="ECO:0007669"/>
    <property type="project" value="UniProtKB-UniRule"/>
</dbReference>
<keyword evidence="6 8" id="KW-0411">Iron-sulfur</keyword>
<keyword evidence="1 8" id="KW-0004">4Fe-4S</keyword>
<evidence type="ECO:0000313" key="13">
    <source>
        <dbReference type="EMBL" id="QNO50247.1"/>
    </source>
</evidence>
<comment type="cofactor">
    <cofactor evidence="8">
        <name>S-adenosyl-L-methionine</name>
        <dbReference type="ChEBI" id="CHEBI:59789"/>
    </cofactor>
    <text evidence="8">Binds 1 S-adenosyl-L-methionine per subunit.</text>
</comment>
<dbReference type="SUPFAM" id="SSF102114">
    <property type="entry name" value="Radical SAM enzymes"/>
    <property type="match status" value="1"/>
</dbReference>
<dbReference type="HAMAP" id="MF_00917">
    <property type="entry name" value="QueE"/>
    <property type="match status" value="1"/>
</dbReference>
<feature type="binding site" evidence="8">
    <location>
        <position position="237"/>
    </location>
    <ligand>
        <name>substrate</name>
    </ligand>
</feature>
<organism evidence="12">
    <name type="scientific">Candidatus Methanogaster sp. ANME-2c ERB4</name>
    <dbReference type="NCBI Taxonomy" id="2759911"/>
    <lineage>
        <taxon>Archaea</taxon>
        <taxon>Methanobacteriati</taxon>
        <taxon>Methanobacteriota</taxon>
        <taxon>Stenosarchaea group</taxon>
        <taxon>Methanomicrobia</taxon>
        <taxon>Methanosarcinales</taxon>
        <taxon>ANME-2 cluster</taxon>
        <taxon>Candidatus Methanogasteraceae</taxon>
        <taxon>Candidatus Methanogaster</taxon>
    </lineage>
</organism>
<feature type="binding site" evidence="8">
    <location>
        <position position="35"/>
    </location>
    <ligand>
        <name>[4Fe-4S] cluster</name>
        <dbReference type="ChEBI" id="CHEBI:49883"/>
        <note>4Fe-4S-S-AdoMet</note>
    </ligand>
</feature>
<evidence type="ECO:0000256" key="4">
    <source>
        <dbReference type="ARBA" id="ARBA00022842"/>
    </source>
</evidence>
<keyword evidence="7 8" id="KW-0456">Lyase</keyword>
<dbReference type="InterPro" id="IPR007197">
    <property type="entry name" value="rSAM"/>
</dbReference>
<dbReference type="GO" id="GO:0000287">
    <property type="term" value="F:magnesium ion binding"/>
    <property type="evidence" value="ECO:0007669"/>
    <property type="project" value="UniProtKB-UniRule"/>
</dbReference>
<comment type="function">
    <text evidence="8">Catalyzes the complex heterocyclic radical-mediated conversion of 6-carboxy-5,6,7,8-tetrahydropterin (CPH4) to 7-carboxy-7-deazaguanine (CDG), a step common to the biosynthetic pathways of all 7-deazapurine-containing compounds.</text>
</comment>
<evidence type="ECO:0000259" key="9">
    <source>
        <dbReference type="PROSITE" id="PS51918"/>
    </source>
</evidence>
<comment type="catalytic activity">
    <reaction evidence="8">
        <text>6-carboxy-5,6,7,8-tetrahydropterin + H(+) = 7-carboxy-7-carbaguanine + NH4(+)</text>
        <dbReference type="Rhea" id="RHEA:27974"/>
        <dbReference type="ChEBI" id="CHEBI:15378"/>
        <dbReference type="ChEBI" id="CHEBI:28938"/>
        <dbReference type="ChEBI" id="CHEBI:61032"/>
        <dbReference type="ChEBI" id="CHEBI:61036"/>
        <dbReference type="EC" id="4.3.99.3"/>
    </reaction>
</comment>
<dbReference type="InterPro" id="IPR024924">
    <property type="entry name" value="7-CO-7-deazaguanine_synth-like"/>
</dbReference>
<dbReference type="Gene3D" id="3.20.20.70">
    <property type="entry name" value="Aldolase class I"/>
    <property type="match status" value="1"/>
</dbReference>
<dbReference type="PANTHER" id="PTHR42836">
    <property type="entry name" value="7-CARBOXY-7-DEAZAGUANINE SYNTHASE"/>
    <property type="match status" value="1"/>
</dbReference>
<keyword evidence="5 8" id="KW-0408">Iron</keyword>
<feature type="binding site" evidence="8">
    <location>
        <position position="31"/>
    </location>
    <ligand>
        <name>[4Fe-4S] cluster</name>
        <dbReference type="ChEBI" id="CHEBI:49883"/>
        <note>4Fe-4S-S-AdoMet</note>
    </ligand>
</feature>
<reference evidence="12" key="1">
    <citation type="submission" date="2020-06" db="EMBL/GenBank/DDBJ databases">
        <title>Unique genomic features of the anaerobic methanotrophic archaea.</title>
        <authorList>
            <person name="Chadwick G.L."/>
            <person name="Skennerton C.T."/>
            <person name="Laso-Perez R."/>
            <person name="Leu A.O."/>
            <person name="Speth D.R."/>
            <person name="Yu H."/>
            <person name="Morgan-Lang C."/>
            <person name="Hatzenpichler R."/>
            <person name="Goudeau D."/>
            <person name="Malmstrom R."/>
            <person name="Brazelton W.J."/>
            <person name="Woyke T."/>
            <person name="Hallam S.J."/>
            <person name="Tyson G.W."/>
            <person name="Wegener G."/>
            <person name="Boetius A."/>
            <person name="Orphan V."/>
        </authorList>
    </citation>
    <scope>NUCLEOTIDE SEQUENCE</scope>
</reference>
<dbReference type="SFLD" id="SFLDS00029">
    <property type="entry name" value="Radical_SAM"/>
    <property type="match status" value="1"/>
</dbReference>
<dbReference type="EMBL" id="MT631301">
    <property type="protein sequence ID" value="QNO48074.1"/>
    <property type="molecule type" value="Genomic_DNA"/>
</dbReference>
<dbReference type="EMBL" id="MT631357">
    <property type="protein sequence ID" value="QNO48640.1"/>
    <property type="molecule type" value="Genomic_DNA"/>
</dbReference>
<dbReference type="PANTHER" id="PTHR42836:SF1">
    <property type="entry name" value="7-CARBOXY-7-DEAZAGUANINE SYNTHASE"/>
    <property type="match status" value="1"/>
</dbReference>
<feature type="domain" description="Radical SAM core" evidence="9">
    <location>
        <begin position="18"/>
        <end position="237"/>
    </location>
</feature>
<dbReference type="EC" id="4.3.99.3" evidence="8"/>
<name>A0A7G9YQ60_9EURY</name>
<evidence type="ECO:0000256" key="3">
    <source>
        <dbReference type="ARBA" id="ARBA00022723"/>
    </source>
</evidence>
<feature type="binding site" evidence="8">
    <location>
        <position position="84"/>
    </location>
    <ligand>
        <name>substrate</name>
    </ligand>
</feature>
<evidence type="ECO:0000256" key="8">
    <source>
        <dbReference type="HAMAP-Rule" id="MF_00917"/>
    </source>
</evidence>
<dbReference type="GO" id="GO:0051539">
    <property type="term" value="F:4 iron, 4 sulfur cluster binding"/>
    <property type="evidence" value="ECO:0007669"/>
    <property type="project" value="UniProtKB-UniRule"/>
</dbReference>
<keyword evidence="3 8" id="KW-0479">Metal-binding</keyword>
<dbReference type="AlphaFoldDB" id="A0A7G9YQ60"/>
<feature type="binding site" evidence="8">
    <location>
        <position position="86"/>
    </location>
    <ligand>
        <name>S-adenosyl-L-methionine</name>
        <dbReference type="ChEBI" id="CHEBI:59789"/>
    </ligand>
</feature>
<dbReference type="EMBL" id="MT631406">
    <property type="protein sequence ID" value="QNO50144.1"/>
    <property type="molecule type" value="Genomic_DNA"/>
</dbReference>
<feature type="binding site" evidence="8">
    <location>
        <begin position="12"/>
        <end position="14"/>
    </location>
    <ligand>
        <name>substrate</name>
    </ligand>
</feature>
<comment type="pathway">
    <text evidence="8">Purine metabolism; 7-cyano-7-deazaguanine biosynthesis.</text>
</comment>
<gene>
    <name evidence="8 12" type="primary">queE</name>
    <name evidence="13" type="ORF">EDBCCJAM_00004</name>
    <name evidence="10" type="ORF">HFDLODHI_00002</name>
    <name evidence="11" type="ORF">LENKHJGJ_00011</name>
    <name evidence="12" type="ORF">MOOMDFED_00012</name>
</gene>
<evidence type="ECO:0000313" key="11">
    <source>
        <dbReference type="EMBL" id="QNO48640.1"/>
    </source>
</evidence>
<accession>A0A7G9YQ60</accession>
<dbReference type="InterPro" id="IPR013785">
    <property type="entry name" value="Aldolase_TIM"/>
</dbReference>
<evidence type="ECO:0000256" key="2">
    <source>
        <dbReference type="ARBA" id="ARBA00022691"/>
    </source>
</evidence>
<dbReference type="EMBL" id="MT631414">
    <property type="protein sequence ID" value="QNO50247.1"/>
    <property type="molecule type" value="Genomic_DNA"/>
</dbReference>
<evidence type="ECO:0000256" key="1">
    <source>
        <dbReference type="ARBA" id="ARBA00022485"/>
    </source>
</evidence>
<sequence>MNANIYEIFNSIQGEGIYAGARQIFVRFCGCQLNCGYCDTQEAQSPVDRCRIHDRHINNPLNVNTTIDVIDSLWTPSTRHISLTGGEPLLHSGFIKELAGCTSRPLYLETNAGIPDAAGMVADAIDIAACDIKLPEHRSTDEYDHLLGYELETIGIFHSRGVETFAKIIVLRETTIESIKKAIFGIEAIDSAIPLILQPATPLDLNMGQLLGLMDFAGMHLSDIRIIPQMHRLIGVP</sequence>
<proteinExistence type="inferred from homology"/>
<evidence type="ECO:0000313" key="12">
    <source>
        <dbReference type="EMBL" id="QNO50144.1"/>
    </source>
</evidence>